<keyword evidence="6 9" id="KW-0238">DNA-binding</keyword>
<dbReference type="Gene3D" id="1.10.10.60">
    <property type="entry name" value="Homeodomain-like"/>
    <property type="match status" value="1"/>
</dbReference>
<dbReference type="InterPro" id="IPR009057">
    <property type="entry name" value="Homeodomain-like_sf"/>
</dbReference>
<dbReference type="VEuPathDB" id="VectorBase:HLOH_046436"/>
<dbReference type="Gene3D" id="2.10.110.10">
    <property type="entry name" value="Cysteine Rich Protein"/>
    <property type="match status" value="1"/>
</dbReference>
<comment type="subcellular location">
    <subcellularLocation>
        <location evidence="1 9 11">Nucleus</location>
    </subcellularLocation>
</comment>
<dbReference type="FunFam" id="2.10.110.10:FF:000136">
    <property type="entry name" value="LIM domain family"/>
    <property type="match status" value="1"/>
</dbReference>
<evidence type="ECO:0000256" key="5">
    <source>
        <dbReference type="ARBA" id="ARBA00023038"/>
    </source>
</evidence>
<dbReference type="CDD" id="cd09377">
    <property type="entry name" value="LIM2_Lhx2_Lhx9"/>
    <property type="match status" value="1"/>
</dbReference>
<dbReference type="PROSITE" id="PS50071">
    <property type="entry name" value="HOMEOBOX_2"/>
    <property type="match status" value="1"/>
</dbReference>
<feature type="DNA-binding region" description="Homeobox" evidence="9">
    <location>
        <begin position="198"/>
        <end position="263"/>
    </location>
</feature>
<feature type="compositionally biased region" description="Polar residues" evidence="12">
    <location>
        <begin position="264"/>
        <end position="287"/>
    </location>
</feature>
<feature type="domain" description="LIM zinc-binding" evidence="13">
    <location>
        <begin position="22"/>
        <end position="84"/>
    </location>
</feature>
<keyword evidence="3" id="KW-0677">Repeat</keyword>
<evidence type="ECO:0000256" key="10">
    <source>
        <dbReference type="PROSITE-ProRule" id="PRU00125"/>
    </source>
</evidence>
<evidence type="ECO:0008006" key="17">
    <source>
        <dbReference type="Google" id="ProtNLM"/>
    </source>
</evidence>
<proteinExistence type="predicted"/>
<evidence type="ECO:0000256" key="12">
    <source>
        <dbReference type="SAM" id="MobiDB-lite"/>
    </source>
</evidence>
<dbReference type="PROSITE" id="PS00478">
    <property type="entry name" value="LIM_DOMAIN_1"/>
    <property type="match status" value="1"/>
</dbReference>
<keyword evidence="8 9" id="KW-0539">Nucleus</keyword>
<keyword evidence="16" id="KW-1185">Reference proteome</keyword>
<name>A0A9J6FD57_HAELO</name>
<dbReference type="PROSITE" id="PS50023">
    <property type="entry name" value="LIM_DOMAIN_2"/>
    <property type="match status" value="1"/>
</dbReference>
<dbReference type="Pfam" id="PF00046">
    <property type="entry name" value="Homeodomain"/>
    <property type="match status" value="1"/>
</dbReference>
<feature type="domain" description="Homeobox" evidence="14">
    <location>
        <begin position="196"/>
        <end position="262"/>
    </location>
</feature>
<gene>
    <name evidence="15" type="ORF">HPB48_012945</name>
</gene>
<dbReference type="PANTHER" id="PTHR24208:SF168">
    <property type="entry name" value="PROTEIN APTEROUS"/>
    <property type="match status" value="1"/>
</dbReference>
<dbReference type="SMART" id="SM00132">
    <property type="entry name" value="LIM"/>
    <property type="match status" value="1"/>
</dbReference>
<evidence type="ECO:0000256" key="3">
    <source>
        <dbReference type="ARBA" id="ARBA00022737"/>
    </source>
</evidence>
<organism evidence="15 16">
    <name type="scientific">Haemaphysalis longicornis</name>
    <name type="common">Bush tick</name>
    <dbReference type="NCBI Taxonomy" id="44386"/>
    <lineage>
        <taxon>Eukaryota</taxon>
        <taxon>Metazoa</taxon>
        <taxon>Ecdysozoa</taxon>
        <taxon>Arthropoda</taxon>
        <taxon>Chelicerata</taxon>
        <taxon>Arachnida</taxon>
        <taxon>Acari</taxon>
        <taxon>Parasitiformes</taxon>
        <taxon>Ixodida</taxon>
        <taxon>Ixodoidea</taxon>
        <taxon>Ixodidae</taxon>
        <taxon>Haemaphysalinae</taxon>
        <taxon>Haemaphysalis</taxon>
    </lineage>
</organism>
<evidence type="ECO:0000256" key="4">
    <source>
        <dbReference type="ARBA" id="ARBA00022833"/>
    </source>
</evidence>
<reference evidence="15 16" key="1">
    <citation type="journal article" date="2020" name="Cell">
        <title>Large-Scale Comparative Analyses of Tick Genomes Elucidate Their Genetic Diversity and Vector Capacities.</title>
        <authorList>
            <consortium name="Tick Genome and Microbiome Consortium (TIGMIC)"/>
            <person name="Jia N."/>
            <person name="Wang J."/>
            <person name="Shi W."/>
            <person name="Du L."/>
            <person name="Sun Y."/>
            <person name="Zhan W."/>
            <person name="Jiang J.F."/>
            <person name="Wang Q."/>
            <person name="Zhang B."/>
            <person name="Ji P."/>
            <person name="Bell-Sakyi L."/>
            <person name="Cui X.M."/>
            <person name="Yuan T.T."/>
            <person name="Jiang B.G."/>
            <person name="Yang W.F."/>
            <person name="Lam T.T."/>
            <person name="Chang Q.C."/>
            <person name="Ding S.J."/>
            <person name="Wang X.J."/>
            <person name="Zhu J.G."/>
            <person name="Ruan X.D."/>
            <person name="Zhao L."/>
            <person name="Wei J.T."/>
            <person name="Ye R.Z."/>
            <person name="Que T.C."/>
            <person name="Du C.H."/>
            <person name="Zhou Y.H."/>
            <person name="Cheng J.X."/>
            <person name="Dai P.F."/>
            <person name="Guo W.B."/>
            <person name="Han X.H."/>
            <person name="Huang E.J."/>
            <person name="Li L.F."/>
            <person name="Wei W."/>
            <person name="Gao Y.C."/>
            <person name="Liu J.Z."/>
            <person name="Shao H.Z."/>
            <person name="Wang X."/>
            <person name="Wang C.C."/>
            <person name="Yang T.C."/>
            <person name="Huo Q.B."/>
            <person name="Li W."/>
            <person name="Chen H.Y."/>
            <person name="Chen S.E."/>
            <person name="Zhou L.G."/>
            <person name="Ni X.B."/>
            <person name="Tian J.H."/>
            <person name="Sheng Y."/>
            <person name="Liu T."/>
            <person name="Pan Y.S."/>
            <person name="Xia L.Y."/>
            <person name="Li J."/>
            <person name="Zhao F."/>
            <person name="Cao W.C."/>
        </authorList>
    </citation>
    <scope>NUCLEOTIDE SEQUENCE [LARGE SCALE GENOMIC DNA]</scope>
    <source>
        <strain evidence="15">HaeL-2018</strain>
    </source>
</reference>
<feature type="region of interest" description="Disordered" evidence="12">
    <location>
        <begin position="261"/>
        <end position="297"/>
    </location>
</feature>
<evidence type="ECO:0000256" key="1">
    <source>
        <dbReference type="ARBA" id="ARBA00004123"/>
    </source>
</evidence>
<dbReference type="InterPro" id="IPR001781">
    <property type="entry name" value="Znf_LIM"/>
</dbReference>
<evidence type="ECO:0000259" key="14">
    <source>
        <dbReference type="PROSITE" id="PS50071"/>
    </source>
</evidence>
<evidence type="ECO:0000256" key="9">
    <source>
        <dbReference type="PROSITE-ProRule" id="PRU00108"/>
    </source>
</evidence>
<dbReference type="Pfam" id="PF00412">
    <property type="entry name" value="LIM"/>
    <property type="match status" value="1"/>
</dbReference>
<feature type="region of interest" description="Disordered" evidence="12">
    <location>
        <begin position="89"/>
        <end position="206"/>
    </location>
</feature>
<evidence type="ECO:0000259" key="13">
    <source>
        <dbReference type="PROSITE" id="PS50023"/>
    </source>
</evidence>
<keyword evidence="5 10" id="KW-0440">LIM domain</keyword>
<dbReference type="GO" id="GO:0005634">
    <property type="term" value="C:nucleus"/>
    <property type="evidence" value="ECO:0007669"/>
    <property type="project" value="UniProtKB-SubCell"/>
</dbReference>
<dbReference type="FunFam" id="1.10.10.60:FF:000027">
    <property type="entry name" value="LIM/homeobox protein Lhx9"/>
    <property type="match status" value="1"/>
</dbReference>
<evidence type="ECO:0000256" key="11">
    <source>
        <dbReference type="RuleBase" id="RU000682"/>
    </source>
</evidence>
<dbReference type="SMART" id="SM00389">
    <property type="entry name" value="HOX"/>
    <property type="match status" value="1"/>
</dbReference>
<evidence type="ECO:0000256" key="8">
    <source>
        <dbReference type="ARBA" id="ARBA00023242"/>
    </source>
</evidence>
<dbReference type="PANTHER" id="PTHR24208">
    <property type="entry name" value="LIM/HOMEOBOX PROTEIN LHX"/>
    <property type="match status" value="1"/>
</dbReference>
<keyword evidence="4 10" id="KW-0862">Zinc</keyword>
<dbReference type="CDD" id="cd00086">
    <property type="entry name" value="homeodomain"/>
    <property type="match status" value="1"/>
</dbReference>
<feature type="compositionally biased region" description="Basic residues" evidence="12">
    <location>
        <begin position="197"/>
        <end position="206"/>
    </location>
</feature>
<dbReference type="GO" id="GO:0000981">
    <property type="term" value="F:DNA-binding transcription factor activity, RNA polymerase II-specific"/>
    <property type="evidence" value="ECO:0007669"/>
    <property type="project" value="TreeGrafter"/>
</dbReference>
<evidence type="ECO:0000256" key="7">
    <source>
        <dbReference type="ARBA" id="ARBA00023155"/>
    </source>
</evidence>
<dbReference type="SUPFAM" id="SSF57716">
    <property type="entry name" value="Glucocorticoid receptor-like (DNA-binding domain)"/>
    <property type="match status" value="1"/>
</dbReference>
<dbReference type="GO" id="GO:0046872">
    <property type="term" value="F:metal ion binding"/>
    <property type="evidence" value="ECO:0007669"/>
    <property type="project" value="UniProtKB-KW"/>
</dbReference>
<keyword evidence="7 9" id="KW-0371">Homeobox</keyword>
<evidence type="ECO:0000256" key="2">
    <source>
        <dbReference type="ARBA" id="ARBA00022723"/>
    </source>
</evidence>
<evidence type="ECO:0000256" key="6">
    <source>
        <dbReference type="ARBA" id="ARBA00023125"/>
    </source>
</evidence>
<dbReference type="SUPFAM" id="SSF46689">
    <property type="entry name" value="Homeodomain-like"/>
    <property type="match status" value="1"/>
</dbReference>
<dbReference type="InterPro" id="IPR050453">
    <property type="entry name" value="LIM_Homeobox_TF"/>
</dbReference>
<dbReference type="OMA" id="CMTNERV"/>
<dbReference type="EMBL" id="JABSTR010000001">
    <property type="protein sequence ID" value="KAH9360568.1"/>
    <property type="molecule type" value="Genomic_DNA"/>
</dbReference>
<dbReference type="OrthoDB" id="9990008at2759"/>
<comment type="caution">
    <text evidence="15">The sequence shown here is derived from an EMBL/GenBank/DDBJ whole genome shotgun (WGS) entry which is preliminary data.</text>
</comment>
<dbReference type="InterPro" id="IPR001356">
    <property type="entry name" value="HD"/>
</dbReference>
<evidence type="ECO:0000313" key="15">
    <source>
        <dbReference type="EMBL" id="KAH9360568.1"/>
    </source>
</evidence>
<keyword evidence="2 10" id="KW-0479">Metal-binding</keyword>
<dbReference type="Proteomes" id="UP000821853">
    <property type="component" value="Chromosome 1"/>
</dbReference>
<feature type="compositionally biased region" description="Basic and acidic residues" evidence="12">
    <location>
        <begin position="164"/>
        <end position="175"/>
    </location>
</feature>
<accession>A0A9J6FD57</accession>
<dbReference type="AlphaFoldDB" id="A0A9J6FD57"/>
<sequence>MEVGKSTKRDVAALRRRLFAVKRCARCQQGIFASELVMRARDLVYHLHCFTCAWCNAALAQGDHFGLRDNLVYCRTHFELLAEGCQPGLPPPPPPLLPDDDGSGAAGACSPPLTQGQPYAPPQGPYGVRKGRPRKRKPGDLPEGPPHLGTQSALYPPRAPQKNPARERNVDRRLQDLTGLDSNGSSMLQQQQQQQQRTKRMRTSFKHHQLRTMKSYFAINQNPDAKDLKQLAQKTGLSKRVLQARDFHFVWFQNARAKWRRNNLRQQEQPTTSLPASSPGGTSSFSEPSPGAPLDYSSAQTTLVVTASQESLGSFQELF</sequence>
<protein>
    <recommendedName>
        <fullName evidence="17">Apterous</fullName>
    </recommendedName>
</protein>
<evidence type="ECO:0000313" key="16">
    <source>
        <dbReference type="Proteomes" id="UP000821853"/>
    </source>
</evidence>
<dbReference type="GO" id="GO:0030182">
    <property type="term" value="P:neuron differentiation"/>
    <property type="evidence" value="ECO:0007669"/>
    <property type="project" value="TreeGrafter"/>
</dbReference>
<dbReference type="GO" id="GO:0000977">
    <property type="term" value="F:RNA polymerase II transcription regulatory region sequence-specific DNA binding"/>
    <property type="evidence" value="ECO:0007669"/>
    <property type="project" value="TreeGrafter"/>
</dbReference>